<dbReference type="PANTHER" id="PTHR33786:SF2">
    <property type="entry name" value="UBIQUITIN CARBOXYL-TERMINAL HYDROLASE"/>
    <property type="match status" value="1"/>
</dbReference>
<evidence type="ECO:0000313" key="4">
    <source>
        <dbReference type="Proteomes" id="UP000825935"/>
    </source>
</evidence>
<dbReference type="PANTHER" id="PTHR33786">
    <property type="entry name" value="UBIQUITIN CARBOXYL-TERMINAL HYDROLASE"/>
    <property type="match status" value="1"/>
</dbReference>
<evidence type="ECO:0000256" key="1">
    <source>
        <dbReference type="SAM" id="SignalP"/>
    </source>
</evidence>
<proteinExistence type="predicted"/>
<dbReference type="EMBL" id="CM035406">
    <property type="protein sequence ID" value="KAH7446975.1"/>
    <property type="molecule type" value="Genomic_DNA"/>
</dbReference>
<protein>
    <recommendedName>
        <fullName evidence="2">DUF7866 domain-containing protein</fullName>
    </recommendedName>
</protein>
<accession>A0A8T2VN52</accession>
<name>A0A8T2VN52_CERRI</name>
<dbReference type="InterPro" id="IPR057188">
    <property type="entry name" value="DUF7866"/>
</dbReference>
<dbReference type="OrthoDB" id="1871192at2759"/>
<dbReference type="Pfam" id="PF25268">
    <property type="entry name" value="DUF7866"/>
    <property type="match status" value="1"/>
</dbReference>
<organism evidence="3 4">
    <name type="scientific">Ceratopteris richardii</name>
    <name type="common">Triangle waterfern</name>
    <dbReference type="NCBI Taxonomy" id="49495"/>
    <lineage>
        <taxon>Eukaryota</taxon>
        <taxon>Viridiplantae</taxon>
        <taxon>Streptophyta</taxon>
        <taxon>Embryophyta</taxon>
        <taxon>Tracheophyta</taxon>
        <taxon>Polypodiopsida</taxon>
        <taxon>Polypodiidae</taxon>
        <taxon>Polypodiales</taxon>
        <taxon>Pteridineae</taxon>
        <taxon>Pteridaceae</taxon>
        <taxon>Parkerioideae</taxon>
        <taxon>Ceratopteris</taxon>
    </lineage>
</organism>
<feature type="chain" id="PRO_5035947284" description="DUF7866 domain-containing protein" evidence="1">
    <location>
        <begin position="29"/>
        <end position="167"/>
    </location>
</feature>
<comment type="caution">
    <text evidence="3">The sequence shown here is derived from an EMBL/GenBank/DDBJ whole genome shotgun (WGS) entry which is preliminary data.</text>
</comment>
<reference evidence="3" key="1">
    <citation type="submission" date="2021-08" db="EMBL/GenBank/DDBJ databases">
        <title>WGS assembly of Ceratopteris richardii.</title>
        <authorList>
            <person name="Marchant D.B."/>
            <person name="Chen G."/>
            <person name="Jenkins J."/>
            <person name="Shu S."/>
            <person name="Leebens-Mack J."/>
            <person name="Grimwood J."/>
            <person name="Schmutz J."/>
            <person name="Soltis P."/>
            <person name="Soltis D."/>
            <person name="Chen Z.-H."/>
        </authorList>
    </citation>
    <scope>NUCLEOTIDE SEQUENCE</scope>
    <source>
        <strain evidence="3">Whitten #5841</strain>
        <tissue evidence="3">Leaf</tissue>
    </source>
</reference>
<gene>
    <name evidence="3" type="ORF">KP509_01G084800</name>
</gene>
<dbReference type="Proteomes" id="UP000825935">
    <property type="component" value="Chromosome 1"/>
</dbReference>
<dbReference type="AlphaFoldDB" id="A0A8T2VN52"/>
<feature type="signal peptide" evidence="1">
    <location>
        <begin position="1"/>
        <end position="28"/>
    </location>
</feature>
<evidence type="ECO:0000259" key="2">
    <source>
        <dbReference type="Pfam" id="PF25268"/>
    </source>
</evidence>
<keyword evidence="1" id="KW-0732">Signal</keyword>
<keyword evidence="4" id="KW-1185">Reference proteome</keyword>
<evidence type="ECO:0000313" key="3">
    <source>
        <dbReference type="EMBL" id="KAH7446975.1"/>
    </source>
</evidence>
<feature type="domain" description="DUF7866" evidence="2">
    <location>
        <begin position="117"/>
        <end position="167"/>
    </location>
</feature>
<sequence length="167" mass="17983">MGECLPISTSAIATTVMFFSLLSFPSSSMTVAGRQQELHATIHVHEKERQEARMETLLHGKNRDGHAWVQLANGTKVLLFPVKDNVKRFEASSRTTNINGGGGLIDAESSKETFASAFATCARCKCCDVTQTLCLDSPCCFNIVCGSPSQPFGVCSLTPSTCHCVDC</sequence>